<dbReference type="OrthoDB" id="719642at2"/>
<dbReference type="Proteomes" id="UP000000852">
    <property type="component" value="Chromosome"/>
</dbReference>
<protein>
    <submittedName>
        <fullName evidence="10">Polysaccharide lyase family 8</fullName>
    </submittedName>
</protein>
<dbReference type="SUPFAM" id="SSF49863">
    <property type="entry name" value="Hyaluronate lyase-like, C-terminal domain"/>
    <property type="match status" value="1"/>
</dbReference>
<dbReference type="STRING" id="485917.Phep_2840"/>
<name>C6Y1P7_PEDHD</name>
<dbReference type="InterPro" id="IPR003159">
    <property type="entry name" value="Lyase_8_central_dom"/>
</dbReference>
<evidence type="ECO:0000256" key="2">
    <source>
        <dbReference type="ARBA" id="ARBA00006699"/>
    </source>
</evidence>
<evidence type="ECO:0000256" key="5">
    <source>
        <dbReference type="ARBA" id="ARBA00023239"/>
    </source>
</evidence>
<keyword evidence="5 10" id="KW-0456">Lyase</keyword>
<dbReference type="InterPro" id="IPR004103">
    <property type="entry name" value="Lyase_8_C"/>
</dbReference>
<dbReference type="HOGENOM" id="CLU_301845_0_0_10"/>
<comment type="cofactor">
    <cofactor evidence="1">
        <name>Ca(2+)</name>
        <dbReference type="ChEBI" id="CHEBI:29108"/>
    </cofactor>
</comment>
<reference evidence="10 11" key="1">
    <citation type="journal article" date="2009" name="Stand. Genomic Sci.">
        <title>Complete genome sequence of Pedobacter heparinus type strain (HIM 762-3).</title>
        <authorList>
            <person name="Han C."/>
            <person name="Spring S."/>
            <person name="Lapidus A."/>
            <person name="Del Rio T.G."/>
            <person name="Tice H."/>
            <person name="Copeland A."/>
            <person name="Cheng J.F."/>
            <person name="Lucas S."/>
            <person name="Chen F."/>
            <person name="Nolan M."/>
            <person name="Bruce D."/>
            <person name="Goodwin L."/>
            <person name="Pitluck S."/>
            <person name="Ivanova N."/>
            <person name="Mavromatis K."/>
            <person name="Mikhailova N."/>
            <person name="Pati A."/>
            <person name="Chen A."/>
            <person name="Palaniappan K."/>
            <person name="Land M."/>
            <person name="Hauser L."/>
            <person name="Chang Y.J."/>
            <person name="Jeffries C.C."/>
            <person name="Saunders E."/>
            <person name="Chertkov O."/>
            <person name="Brettin T."/>
            <person name="Goker M."/>
            <person name="Rohde M."/>
            <person name="Bristow J."/>
            <person name="Eisen J.A."/>
            <person name="Markowitz V."/>
            <person name="Hugenholtz P."/>
            <person name="Kyrpides N.C."/>
            <person name="Klenk H.P."/>
            <person name="Detter J.C."/>
        </authorList>
    </citation>
    <scope>NUCLEOTIDE SEQUENCE [LARGE SCALE GENOMIC DNA]</scope>
    <source>
        <strain evidence="11">ATCC 13125 / DSM 2366 / CIP 104194 / JCM 7457 / NBRC 12017 / NCIMB 9290 / NRRL B-14731 / HIM 762-3</strain>
    </source>
</reference>
<comment type="similarity">
    <text evidence="2">Belongs to the polysaccharide lyase 8 family.</text>
</comment>
<feature type="active site" evidence="6">
    <location>
        <position position="452"/>
    </location>
</feature>
<feature type="active site" evidence="6">
    <location>
        <position position="464"/>
    </location>
</feature>
<comment type="subunit">
    <text evidence="3">Monomer.</text>
</comment>
<keyword evidence="11" id="KW-1185">Reference proteome</keyword>
<feature type="domain" description="Polysaccharide lyase family 8 C-terminal" evidence="9">
    <location>
        <begin position="856"/>
        <end position="911"/>
    </location>
</feature>
<dbReference type="EMBL" id="CP001681">
    <property type="protein sequence ID" value="ACU05039.1"/>
    <property type="molecule type" value="Genomic_DNA"/>
</dbReference>
<feature type="active site" evidence="6">
    <location>
        <position position="518"/>
    </location>
</feature>
<feature type="chain" id="PRO_5002973551" evidence="7">
    <location>
        <begin position="20"/>
        <end position="989"/>
    </location>
</feature>
<dbReference type="PANTHER" id="PTHR38481:SF1">
    <property type="entry name" value="HYALURONATE LYASE"/>
    <property type="match status" value="1"/>
</dbReference>
<dbReference type="SUPFAM" id="SSF74650">
    <property type="entry name" value="Galactose mutarotase-like"/>
    <property type="match status" value="1"/>
</dbReference>
<keyword evidence="7" id="KW-0732">Signal</keyword>
<proteinExistence type="inferred from homology"/>
<dbReference type="PANTHER" id="PTHR38481">
    <property type="entry name" value="HYALURONATE LYASE"/>
    <property type="match status" value="1"/>
</dbReference>
<evidence type="ECO:0000256" key="4">
    <source>
        <dbReference type="ARBA" id="ARBA00022837"/>
    </source>
</evidence>
<dbReference type="InterPro" id="IPR038970">
    <property type="entry name" value="Lyase_8"/>
</dbReference>
<evidence type="ECO:0000259" key="8">
    <source>
        <dbReference type="Pfam" id="PF02278"/>
    </source>
</evidence>
<dbReference type="Gene3D" id="1.50.10.100">
    <property type="entry name" value="Chondroitin AC/alginate lyase"/>
    <property type="match status" value="1"/>
</dbReference>
<dbReference type="InterPro" id="IPR008929">
    <property type="entry name" value="Chondroitin_lyas"/>
</dbReference>
<dbReference type="InterPro" id="IPR011013">
    <property type="entry name" value="Gal_mutarotase_sf_dom"/>
</dbReference>
<evidence type="ECO:0000256" key="7">
    <source>
        <dbReference type="SAM" id="SignalP"/>
    </source>
</evidence>
<evidence type="ECO:0000256" key="6">
    <source>
        <dbReference type="PIRSR" id="PIRSR638970-1"/>
    </source>
</evidence>
<dbReference type="Pfam" id="PF02278">
    <property type="entry name" value="Lyase_8"/>
    <property type="match status" value="1"/>
</dbReference>
<dbReference type="KEGG" id="phe:Phep_2840"/>
<evidence type="ECO:0000313" key="11">
    <source>
        <dbReference type="Proteomes" id="UP000000852"/>
    </source>
</evidence>
<dbReference type="AlphaFoldDB" id="C6Y1P7"/>
<accession>C6Y1P7</accession>
<feature type="domain" description="Polysaccharide lyase family 8 central" evidence="8">
    <location>
        <begin position="573"/>
        <end position="833"/>
    </location>
</feature>
<dbReference type="GO" id="GO:0005975">
    <property type="term" value="P:carbohydrate metabolic process"/>
    <property type="evidence" value="ECO:0007669"/>
    <property type="project" value="InterPro"/>
</dbReference>
<gene>
    <name evidence="10" type="ordered locus">Phep_2840</name>
</gene>
<evidence type="ECO:0000313" key="10">
    <source>
        <dbReference type="EMBL" id="ACU05039.1"/>
    </source>
</evidence>
<feature type="signal peptide" evidence="7">
    <location>
        <begin position="1"/>
        <end position="19"/>
    </location>
</feature>
<dbReference type="InterPro" id="IPR014718">
    <property type="entry name" value="GH-type_carb-bd"/>
</dbReference>
<dbReference type="RefSeq" id="WP_015808650.1">
    <property type="nucleotide sequence ID" value="NC_013061.1"/>
</dbReference>
<dbReference type="eggNOG" id="COG5492">
    <property type="taxonomic scope" value="Bacteria"/>
</dbReference>
<sequence>MKKTILICLIIFLNLGVFAQEKIFAGYFDVEVNSPANTEVTGRIHLERNKDVLKRPVPKTYQFAITSQKNNLFSIETRFDPVGRIMGVLSTKQKLGENLLGNQQLTIVLKDGSKQLNSFPITIKVVKETLWKTLYERYKDYTVSSEGSRMYGRKLISDVKVAEMITELESNNGKFAAFGFYGKNPMEYKSPGGKTIEFEWEQVANQIGGLGYAYAKSKKYGPNGDPQARMQLKNALYSAIIAYTESVPVEGSDVMVKGKPIGPYTGDGFSNLKEYNLVGTQVVTHQWVISDALIAPSVHLIPDMLTDIKQGNKQAERVYYDFIRFYQTAMAEMIGRRSIDKSDDKEEGGRWGILQDTLRSSGAWADANLGHRGRWMLAMPIVWADYNRPLTYVQYWYSDFYKDKPFKNFSFSYGWSPHGVAADVSRWLTKFNVPAHEYKQSGFQPDGTISHHIAQGTDAAMQAYGFGWLVEAFVGFNQFKDTDFKLADKYYQFPADRLVGTYPKLIYKNRLDFLVSGRSYGEDLQKFVTKVYLSAFEDLQEARSKDTKLSNQAELDEIYNKIKKNKFEYSGTDAFWVNEFLVHRRGENEKPFYVSLKLKSKRTVGAEDFGNIRRSWYAGYGILPLKISGDEYSDKVLANLDWHALPGLTEEWRSDAIPVGHAQASLPGDNEVAGVTSDGRSGVAIYHHLPRETYSSATALKSYFFIADKIIALGNNIKRLRPGQQKEIVTTLDQSAFTQPLTIAQNGKTEVVQPGQSVNLSFEADKPVWLHIGNKGYIIYPDGKQKIIVKTGTEINITDPANASKTPGYIIAVNHGQEPATGNGYSYFLVPNVLATEMPAVLATYAKDVQIKKAIDAHGVYSATDKTWQTAFFKGTAITVGGLTVKAETPALMILKDNGSNWKLTMSNPSPSADKQQLVLYVSQPLRAGKYDYMLGGIYPRKGEYVTVSAEGTGSKIVAELPDKRDSAFYNYQEVLYNAAPVSIEIPKK</sequence>
<dbReference type="SUPFAM" id="SSF48230">
    <property type="entry name" value="Chondroitin AC/alginate lyase"/>
    <property type="match status" value="1"/>
</dbReference>
<evidence type="ECO:0000256" key="3">
    <source>
        <dbReference type="ARBA" id="ARBA00011245"/>
    </source>
</evidence>
<organism evidence="10 11">
    <name type="scientific">Pedobacter heparinus (strain ATCC 13125 / DSM 2366 / CIP 104194 / JCM 7457 / NBRC 12017 / NCIMB 9290 / NRRL B-14731 / HIM 762-3)</name>
    <dbReference type="NCBI Taxonomy" id="485917"/>
    <lineage>
        <taxon>Bacteria</taxon>
        <taxon>Pseudomonadati</taxon>
        <taxon>Bacteroidota</taxon>
        <taxon>Sphingobacteriia</taxon>
        <taxon>Sphingobacteriales</taxon>
        <taxon>Sphingobacteriaceae</taxon>
        <taxon>Pedobacter</taxon>
    </lineage>
</organism>
<dbReference type="Gene3D" id="2.60.220.10">
    <property type="entry name" value="Polysaccharide lyase family 8-like, C-terminal"/>
    <property type="match status" value="1"/>
</dbReference>
<dbReference type="Gene3D" id="2.70.98.10">
    <property type="match status" value="1"/>
</dbReference>
<dbReference type="Pfam" id="PF02884">
    <property type="entry name" value="Lyase_8_C"/>
    <property type="match status" value="1"/>
</dbReference>
<dbReference type="GO" id="GO:0016837">
    <property type="term" value="F:carbon-oxygen lyase activity, acting on polysaccharides"/>
    <property type="evidence" value="ECO:0007669"/>
    <property type="project" value="UniProtKB-ARBA"/>
</dbReference>
<evidence type="ECO:0000256" key="1">
    <source>
        <dbReference type="ARBA" id="ARBA00001913"/>
    </source>
</evidence>
<dbReference type="GO" id="GO:0005576">
    <property type="term" value="C:extracellular region"/>
    <property type="evidence" value="ECO:0007669"/>
    <property type="project" value="InterPro"/>
</dbReference>
<evidence type="ECO:0000259" key="9">
    <source>
        <dbReference type="Pfam" id="PF02884"/>
    </source>
</evidence>
<dbReference type="InterPro" id="IPR011071">
    <property type="entry name" value="Lyase_8-like_C"/>
</dbReference>
<keyword evidence="4" id="KW-0106">Calcium</keyword>
<dbReference type="GO" id="GO:0030246">
    <property type="term" value="F:carbohydrate binding"/>
    <property type="evidence" value="ECO:0007669"/>
    <property type="project" value="InterPro"/>
</dbReference>